<dbReference type="Proteomes" id="UP000321578">
    <property type="component" value="Unassembled WGS sequence"/>
</dbReference>
<evidence type="ECO:0000313" key="3">
    <source>
        <dbReference type="Proteomes" id="UP000321578"/>
    </source>
</evidence>
<dbReference type="AlphaFoldDB" id="A0A5C6ZFY3"/>
<name>A0A5C6ZFY3_9FLAO</name>
<proteinExistence type="predicted"/>
<dbReference type="RefSeq" id="WP_147087559.1">
    <property type="nucleotide sequence ID" value="NZ_VORM01000020.1"/>
</dbReference>
<evidence type="ECO:0000256" key="1">
    <source>
        <dbReference type="SAM" id="MobiDB-lite"/>
    </source>
</evidence>
<sequence>MEKSRETIKTYFEIGDKPTEEQYQDTWDSFVHKDDQIPAEKIDGQDLQKTTDAGNSTTNDIQMVGGNLTITDGDTPENPFEGNLNINYTDEKSGNSFSIYNAIIKTKSAISQFFYGFSNLITHDAPEDISQVRGIYNRVRTMNSGTPGELMGTYNDVSYRNTGSGSINLLSGSENYVRVEDFGGTGTIANTIGFRSQIIHDNANVVSSRMWGGIFSLTHKTGNISNWTGVLIDLNQSSGTTVEAGEYLRLDSGIKLPNLNMKAINSVVNLPSYFKGLLESDITVEQIDTADGKVLPTKEWVQTNSASKFSSPIGDGALTTINVLHNLGSEDVIIRVRDSNTKTVVECTKTIVDSNTISLTFDAAPSADAYRVVVIA</sequence>
<gene>
    <name evidence="2" type="ORF">ESY86_15810</name>
</gene>
<feature type="region of interest" description="Disordered" evidence="1">
    <location>
        <begin position="43"/>
        <end position="62"/>
    </location>
</feature>
<organism evidence="2 3">
    <name type="scientific">Subsaximicrobium wynnwilliamsii</name>
    <dbReference type="NCBI Taxonomy" id="291179"/>
    <lineage>
        <taxon>Bacteria</taxon>
        <taxon>Pseudomonadati</taxon>
        <taxon>Bacteroidota</taxon>
        <taxon>Flavobacteriia</taxon>
        <taxon>Flavobacteriales</taxon>
        <taxon>Flavobacteriaceae</taxon>
        <taxon>Subsaximicrobium</taxon>
    </lineage>
</organism>
<keyword evidence="3" id="KW-1185">Reference proteome</keyword>
<protein>
    <submittedName>
        <fullName evidence="2">Uncharacterized protein</fullName>
    </submittedName>
</protein>
<comment type="caution">
    <text evidence="2">The sequence shown here is derived from an EMBL/GenBank/DDBJ whole genome shotgun (WGS) entry which is preliminary data.</text>
</comment>
<dbReference type="EMBL" id="VORO01000020">
    <property type="protein sequence ID" value="TXD87776.1"/>
    <property type="molecule type" value="Genomic_DNA"/>
</dbReference>
<reference evidence="2 3" key="1">
    <citation type="submission" date="2019-08" db="EMBL/GenBank/DDBJ databases">
        <title>Genomes of Subsaximicrobium wynnwilliamsii strains.</title>
        <authorList>
            <person name="Bowman J.P."/>
        </authorList>
    </citation>
    <scope>NUCLEOTIDE SEQUENCE [LARGE SCALE GENOMIC DNA]</scope>
    <source>
        <strain evidence="2 3">2-80-2</strain>
    </source>
</reference>
<accession>A0A5C6ZFY3</accession>
<feature type="compositionally biased region" description="Polar residues" evidence="1">
    <location>
        <begin position="47"/>
        <end position="61"/>
    </location>
</feature>
<evidence type="ECO:0000313" key="2">
    <source>
        <dbReference type="EMBL" id="TXD87776.1"/>
    </source>
</evidence>